<protein>
    <submittedName>
        <fullName evidence="1">Uncharacterized protein</fullName>
    </submittedName>
</protein>
<accession>A0ACC3DCE2</accession>
<dbReference type="EMBL" id="JAWDJW010006362">
    <property type="protein sequence ID" value="KAK3065106.1"/>
    <property type="molecule type" value="Genomic_DNA"/>
</dbReference>
<gene>
    <name evidence="1" type="ORF">LTS18_010259</name>
</gene>
<evidence type="ECO:0000313" key="1">
    <source>
        <dbReference type="EMBL" id="KAK3065106.1"/>
    </source>
</evidence>
<keyword evidence="2" id="KW-1185">Reference proteome</keyword>
<dbReference type="Proteomes" id="UP001186974">
    <property type="component" value="Unassembled WGS sequence"/>
</dbReference>
<organism evidence="1 2">
    <name type="scientific">Coniosporium uncinatum</name>
    <dbReference type="NCBI Taxonomy" id="93489"/>
    <lineage>
        <taxon>Eukaryota</taxon>
        <taxon>Fungi</taxon>
        <taxon>Dikarya</taxon>
        <taxon>Ascomycota</taxon>
        <taxon>Pezizomycotina</taxon>
        <taxon>Dothideomycetes</taxon>
        <taxon>Dothideomycetes incertae sedis</taxon>
        <taxon>Coniosporium</taxon>
    </lineage>
</organism>
<sequence length="777" mass="87149">MIFFLVSCISLCNLLLVCSAQDPIRPYPIPDIPATSFLNHSSYLANLYDDHQWYLDHIPFVDLADKGIQDVYYYRASLIKRHLKFAHEGQGWMFTSFTQPVAQARKFQTLPGAVPHTILETRWFRDVNFAKDEIQLYTRQGAESLTGVLYTNWIPRAIYEHAQVTGDVEFLIAQLPGMIQMYELWHDQYDNDTHLYFRTPVLESQEYSLTGYLIAGPNSGPVTQWNSLKNDYTVLLDGPPTYRPNFNAYMVAGARSIAAVFDLAGDTENAQEWAVKADDLYMSMRSQLFDDELQFWVHVVRKNGLNVRGRQLQEFFPFRLGLGTDDEFIRGYERSLDNEGFIATFGPTKLEQRSPYFTARKNVTYCCKEGVPYTAESHYPYENTWSADTSNHSEHYLHSTYVDNLFANLIGIIPTLDDRLEVQPLIPSFWTHFAVESLPYHGSLLSIMWDQSGSRYPNNPKGLTIYLNGERVHNQATLTSLNVTLPGRDDAVRGLAALPRYDNMLANPDSPHGLPSIEADYTFNDYGSGSQQAWKLNDGLLWYDSVPDNYWTSNQTSAPVNKLTVTLPRPRTFGSISLAVFDDSARGGVIRCPDVIKITNHNGSVLALREPWKCIPNALNTIVFDNGSITTHSIVVMLSNPVYYAVGLSEIQIWVPRQAGPRWEAENGLLGTRVGGKGYGTNATINEGGVELNDGGWIEIAGVHRQNGDTGSGTLTVAGKGPGSIIVQMNWLSNSTVIVFGPWAKEQVVGMDFLAGENTVTILHLSGKPWIDAIVVE</sequence>
<evidence type="ECO:0000313" key="2">
    <source>
        <dbReference type="Proteomes" id="UP001186974"/>
    </source>
</evidence>
<name>A0ACC3DCE2_9PEZI</name>
<reference evidence="1" key="1">
    <citation type="submission" date="2024-09" db="EMBL/GenBank/DDBJ databases">
        <title>Black Yeasts Isolated from many extreme environments.</title>
        <authorList>
            <person name="Coleine C."/>
            <person name="Stajich J.E."/>
            <person name="Selbmann L."/>
        </authorList>
    </citation>
    <scope>NUCLEOTIDE SEQUENCE</scope>
    <source>
        <strain evidence="1">CCFEE 5737</strain>
    </source>
</reference>
<comment type="caution">
    <text evidence="1">The sequence shown here is derived from an EMBL/GenBank/DDBJ whole genome shotgun (WGS) entry which is preliminary data.</text>
</comment>
<proteinExistence type="predicted"/>